<sequence length="54" mass="6403">MCRVADATCQKEFPVFKLSKSEADRHNQWDPYSWKRKTESKALCGKKKKRKKNS</sequence>
<proteinExistence type="predicted"/>
<dbReference type="AlphaFoldDB" id="A0A0E9U0D1"/>
<reference evidence="1" key="1">
    <citation type="submission" date="2014-11" db="EMBL/GenBank/DDBJ databases">
        <authorList>
            <person name="Amaro Gonzalez C."/>
        </authorList>
    </citation>
    <scope>NUCLEOTIDE SEQUENCE</scope>
</reference>
<dbReference type="EMBL" id="GBXM01049922">
    <property type="protein sequence ID" value="JAH58655.1"/>
    <property type="molecule type" value="Transcribed_RNA"/>
</dbReference>
<reference evidence="1" key="2">
    <citation type="journal article" date="2015" name="Fish Shellfish Immunol.">
        <title>Early steps in the European eel (Anguilla anguilla)-Vibrio vulnificus interaction in the gills: Role of the RtxA13 toxin.</title>
        <authorList>
            <person name="Callol A."/>
            <person name="Pajuelo D."/>
            <person name="Ebbesson L."/>
            <person name="Teles M."/>
            <person name="MacKenzie S."/>
            <person name="Amaro C."/>
        </authorList>
    </citation>
    <scope>NUCLEOTIDE SEQUENCE</scope>
</reference>
<name>A0A0E9U0D1_ANGAN</name>
<protein>
    <submittedName>
        <fullName evidence="1">Uncharacterized protein</fullName>
    </submittedName>
</protein>
<accession>A0A0E9U0D1</accession>
<evidence type="ECO:0000313" key="1">
    <source>
        <dbReference type="EMBL" id="JAH58655.1"/>
    </source>
</evidence>
<organism evidence="1">
    <name type="scientific">Anguilla anguilla</name>
    <name type="common">European freshwater eel</name>
    <name type="synonym">Muraena anguilla</name>
    <dbReference type="NCBI Taxonomy" id="7936"/>
    <lineage>
        <taxon>Eukaryota</taxon>
        <taxon>Metazoa</taxon>
        <taxon>Chordata</taxon>
        <taxon>Craniata</taxon>
        <taxon>Vertebrata</taxon>
        <taxon>Euteleostomi</taxon>
        <taxon>Actinopterygii</taxon>
        <taxon>Neopterygii</taxon>
        <taxon>Teleostei</taxon>
        <taxon>Anguilliformes</taxon>
        <taxon>Anguillidae</taxon>
        <taxon>Anguilla</taxon>
    </lineage>
</organism>